<keyword evidence="4" id="KW-1185">Reference proteome</keyword>
<protein>
    <recommendedName>
        <fullName evidence="5">Class F sortase</fullName>
    </recommendedName>
</protein>
<dbReference type="Proteomes" id="UP001500320">
    <property type="component" value="Unassembled WGS sequence"/>
</dbReference>
<dbReference type="NCBIfam" id="NF033748">
    <property type="entry name" value="class_F_sortase"/>
    <property type="match status" value="1"/>
</dbReference>
<dbReference type="Gene3D" id="2.40.260.10">
    <property type="entry name" value="Sortase"/>
    <property type="match status" value="1"/>
</dbReference>
<reference evidence="4" key="1">
    <citation type="journal article" date="2019" name="Int. J. Syst. Evol. Microbiol.">
        <title>The Global Catalogue of Microorganisms (GCM) 10K type strain sequencing project: providing services to taxonomists for standard genome sequencing and annotation.</title>
        <authorList>
            <consortium name="The Broad Institute Genomics Platform"/>
            <consortium name="The Broad Institute Genome Sequencing Center for Infectious Disease"/>
            <person name="Wu L."/>
            <person name="Ma J."/>
        </authorList>
    </citation>
    <scope>NUCLEOTIDE SEQUENCE [LARGE SCALE GENOMIC DNA]</scope>
    <source>
        <strain evidence="4">JCM 9373</strain>
    </source>
</reference>
<sequence>MPGRARRPALGAAVLAVGSGLLLCGLGTAHILAEEGLPHPAGEAVPARAGHPAAREGLSRRPIVPVESGGTLVHTFARPMRASPPMLVHIPRIGVTARVMRLGLDAGGAIENPPLDAPDLAGWYGLGPTPGERGPAVITGHLDTRTGPAVFARLDRLRRGDQVQVLRADGSVAVFVVDRREHAAKDAFPAVRVYGDVDYAALRLVTCGGVFDRAARSYTGNTIVYAHLARAHHPSGVPPADPGARAGRAAGAVTGRGGGPGPARR</sequence>
<organism evidence="3 4">
    <name type="scientific">Planomonospora alba</name>
    <dbReference type="NCBI Taxonomy" id="161354"/>
    <lineage>
        <taxon>Bacteria</taxon>
        <taxon>Bacillati</taxon>
        <taxon>Actinomycetota</taxon>
        <taxon>Actinomycetes</taxon>
        <taxon>Streptosporangiales</taxon>
        <taxon>Streptosporangiaceae</taxon>
        <taxon>Planomonospora</taxon>
    </lineage>
</organism>
<dbReference type="EMBL" id="BAAAUT010000012">
    <property type="protein sequence ID" value="GAA3128858.1"/>
    <property type="molecule type" value="Genomic_DNA"/>
</dbReference>
<gene>
    <name evidence="3" type="ORF">GCM10010466_19450</name>
</gene>
<dbReference type="SUPFAM" id="SSF63817">
    <property type="entry name" value="Sortase"/>
    <property type="match status" value="1"/>
</dbReference>
<dbReference type="InterPro" id="IPR005754">
    <property type="entry name" value="Sortase"/>
</dbReference>
<dbReference type="RefSeq" id="WP_344857990.1">
    <property type="nucleotide sequence ID" value="NZ_BAAAUT010000012.1"/>
</dbReference>
<evidence type="ECO:0000256" key="2">
    <source>
        <dbReference type="SAM" id="MobiDB-lite"/>
    </source>
</evidence>
<evidence type="ECO:0000256" key="1">
    <source>
        <dbReference type="ARBA" id="ARBA00022801"/>
    </source>
</evidence>
<keyword evidence="1" id="KW-0378">Hydrolase</keyword>
<dbReference type="CDD" id="cd05829">
    <property type="entry name" value="Sortase_F"/>
    <property type="match status" value="1"/>
</dbReference>
<dbReference type="Pfam" id="PF04203">
    <property type="entry name" value="Sortase"/>
    <property type="match status" value="1"/>
</dbReference>
<comment type="caution">
    <text evidence="3">The sequence shown here is derived from an EMBL/GenBank/DDBJ whole genome shotgun (WGS) entry which is preliminary data.</text>
</comment>
<feature type="compositionally biased region" description="Gly residues" evidence="2">
    <location>
        <begin position="254"/>
        <end position="265"/>
    </location>
</feature>
<evidence type="ECO:0000313" key="4">
    <source>
        <dbReference type="Proteomes" id="UP001500320"/>
    </source>
</evidence>
<evidence type="ECO:0008006" key="5">
    <source>
        <dbReference type="Google" id="ProtNLM"/>
    </source>
</evidence>
<dbReference type="InterPro" id="IPR023365">
    <property type="entry name" value="Sortase_dom-sf"/>
</dbReference>
<proteinExistence type="predicted"/>
<feature type="region of interest" description="Disordered" evidence="2">
    <location>
        <begin position="235"/>
        <end position="265"/>
    </location>
</feature>
<name>A0ABP6MX18_9ACTN</name>
<dbReference type="InterPro" id="IPR042001">
    <property type="entry name" value="Sortase_F"/>
</dbReference>
<feature type="compositionally biased region" description="Low complexity" evidence="2">
    <location>
        <begin position="242"/>
        <end position="253"/>
    </location>
</feature>
<accession>A0ABP6MX18</accession>
<evidence type="ECO:0000313" key="3">
    <source>
        <dbReference type="EMBL" id="GAA3128858.1"/>
    </source>
</evidence>